<reference evidence="13" key="1">
    <citation type="submission" date="2020-10" db="EMBL/GenBank/DDBJ databases">
        <authorList>
            <person name="Gilroy R."/>
        </authorList>
    </citation>
    <scope>NUCLEOTIDE SEQUENCE</scope>
    <source>
        <strain evidence="13">USAMLcec3-3695</strain>
    </source>
</reference>
<evidence type="ECO:0000256" key="1">
    <source>
        <dbReference type="ARBA" id="ARBA00001946"/>
    </source>
</evidence>
<dbReference type="PANTHER" id="PTHR43281:SF1">
    <property type="entry name" value="FARNESYL DIPHOSPHATE SYNTHASE"/>
    <property type="match status" value="1"/>
</dbReference>
<dbReference type="PANTHER" id="PTHR43281">
    <property type="entry name" value="FARNESYL DIPHOSPHATE SYNTHASE"/>
    <property type="match status" value="1"/>
</dbReference>
<dbReference type="Proteomes" id="UP000824109">
    <property type="component" value="Unassembled WGS sequence"/>
</dbReference>
<dbReference type="SFLD" id="SFLDS00005">
    <property type="entry name" value="Isoprenoid_Synthase_Type_I"/>
    <property type="match status" value="1"/>
</dbReference>
<dbReference type="InterPro" id="IPR053378">
    <property type="entry name" value="Prenyl_diphosphate_synthase"/>
</dbReference>
<evidence type="ECO:0000256" key="5">
    <source>
        <dbReference type="ARBA" id="ARBA00022679"/>
    </source>
</evidence>
<evidence type="ECO:0000256" key="11">
    <source>
        <dbReference type="ARBA" id="ARBA00049399"/>
    </source>
</evidence>
<dbReference type="GO" id="GO:0046872">
    <property type="term" value="F:metal ion binding"/>
    <property type="evidence" value="ECO:0007669"/>
    <property type="project" value="UniProtKB-KW"/>
</dbReference>
<dbReference type="GO" id="GO:0005737">
    <property type="term" value="C:cytoplasm"/>
    <property type="evidence" value="ECO:0007669"/>
    <property type="project" value="UniProtKB-ARBA"/>
</dbReference>
<dbReference type="EC" id="2.5.1.10" evidence="3"/>
<comment type="cofactor">
    <cofactor evidence="1">
        <name>Mg(2+)</name>
        <dbReference type="ChEBI" id="CHEBI:18420"/>
    </cofactor>
</comment>
<evidence type="ECO:0000313" key="13">
    <source>
        <dbReference type="EMBL" id="HIU58172.1"/>
    </source>
</evidence>
<sequence>MNIKDELNELIEYTEELLERYLPSDESDLSMIYEAMRYSLLAGGKRLRPILMLGAYRACGGSGADIEPFMCAIEMIHTYSLIHDDLPAMDNDDLRRGMPTNHIKFGEAAAILAGDALLNKAFEITSAAEYSDPRRALKAIAYLSSASGTEGMIGGQVLDIDAENRSITLDELKRIHSLKTGALIRAACVTGGIMAGADEEHIGALRDYAVNLGIAFQIRDDILDVTGSEAELGKPIGSDAESGKNTYVSICGIERSEELVSEYTEAAERALIPFGEDGVFLTELARYLVKRRK</sequence>
<dbReference type="InterPro" id="IPR033749">
    <property type="entry name" value="Polyprenyl_synt_CS"/>
</dbReference>
<comment type="caution">
    <text evidence="13">The sequence shown here is derived from an EMBL/GenBank/DDBJ whole genome shotgun (WGS) entry which is preliminary data.</text>
</comment>
<dbReference type="FunFam" id="1.10.600.10:FF:000001">
    <property type="entry name" value="Geranylgeranyl diphosphate synthase"/>
    <property type="match status" value="1"/>
</dbReference>
<dbReference type="Pfam" id="PF00348">
    <property type="entry name" value="polyprenyl_synt"/>
    <property type="match status" value="1"/>
</dbReference>
<dbReference type="InterPro" id="IPR008949">
    <property type="entry name" value="Isoprenoid_synthase_dom_sf"/>
</dbReference>
<dbReference type="AlphaFoldDB" id="A0A9D1MDB5"/>
<keyword evidence="7" id="KW-0460">Magnesium</keyword>
<evidence type="ECO:0000256" key="2">
    <source>
        <dbReference type="ARBA" id="ARBA00006706"/>
    </source>
</evidence>
<keyword evidence="5 12" id="KW-0808">Transferase</keyword>
<dbReference type="SFLD" id="SFLDG01017">
    <property type="entry name" value="Polyprenyl_Transferase_Like"/>
    <property type="match status" value="1"/>
</dbReference>
<evidence type="ECO:0000256" key="7">
    <source>
        <dbReference type="ARBA" id="ARBA00022842"/>
    </source>
</evidence>
<dbReference type="SUPFAM" id="SSF48576">
    <property type="entry name" value="Terpenoid synthases"/>
    <property type="match status" value="1"/>
</dbReference>
<dbReference type="PROSITE" id="PS00723">
    <property type="entry name" value="POLYPRENYL_SYNTHASE_1"/>
    <property type="match status" value="1"/>
</dbReference>
<evidence type="ECO:0000256" key="12">
    <source>
        <dbReference type="RuleBase" id="RU004466"/>
    </source>
</evidence>
<dbReference type="InterPro" id="IPR000092">
    <property type="entry name" value="Polyprenyl_synt"/>
</dbReference>
<evidence type="ECO:0000256" key="8">
    <source>
        <dbReference type="ARBA" id="ARBA00023229"/>
    </source>
</evidence>
<proteinExistence type="inferred from homology"/>
<accession>A0A9D1MDB5</accession>
<reference evidence="13" key="2">
    <citation type="journal article" date="2021" name="PeerJ">
        <title>Extensive microbial diversity within the chicken gut microbiome revealed by metagenomics and culture.</title>
        <authorList>
            <person name="Gilroy R."/>
            <person name="Ravi A."/>
            <person name="Getino M."/>
            <person name="Pursley I."/>
            <person name="Horton D.L."/>
            <person name="Alikhan N.F."/>
            <person name="Baker D."/>
            <person name="Gharbi K."/>
            <person name="Hall N."/>
            <person name="Watson M."/>
            <person name="Adriaenssens E.M."/>
            <person name="Foster-Nyarko E."/>
            <person name="Jarju S."/>
            <person name="Secka A."/>
            <person name="Antonio M."/>
            <person name="Oren A."/>
            <person name="Chaudhuri R.R."/>
            <person name="La Ragione R."/>
            <person name="Hildebrand F."/>
            <person name="Pallen M.J."/>
        </authorList>
    </citation>
    <scope>NUCLEOTIDE SEQUENCE</scope>
    <source>
        <strain evidence="13">USAMLcec3-3695</strain>
    </source>
</reference>
<protein>
    <recommendedName>
        <fullName evidence="4">Farnesyl diphosphate synthase</fullName>
        <ecNumber evidence="3">2.5.1.10</ecNumber>
    </recommendedName>
    <alternativeName>
        <fullName evidence="10">(2E,6E)-farnesyl diphosphate synthase</fullName>
    </alternativeName>
    <alternativeName>
        <fullName evidence="9">Geranyltranstransferase</fullName>
    </alternativeName>
</protein>
<dbReference type="CDD" id="cd00685">
    <property type="entry name" value="Trans_IPPS_HT"/>
    <property type="match status" value="1"/>
</dbReference>
<dbReference type="NCBIfam" id="NF045485">
    <property type="entry name" value="FPPsyn"/>
    <property type="match status" value="1"/>
</dbReference>
<dbReference type="GO" id="GO:0004337">
    <property type="term" value="F:(2E,6E)-farnesyl diphosphate synthase activity"/>
    <property type="evidence" value="ECO:0007669"/>
    <property type="project" value="UniProtKB-EC"/>
</dbReference>
<evidence type="ECO:0000256" key="9">
    <source>
        <dbReference type="ARBA" id="ARBA00032380"/>
    </source>
</evidence>
<dbReference type="EMBL" id="DVNB01000104">
    <property type="protein sequence ID" value="HIU58172.1"/>
    <property type="molecule type" value="Genomic_DNA"/>
</dbReference>
<dbReference type="PROSITE" id="PS00444">
    <property type="entry name" value="POLYPRENYL_SYNTHASE_2"/>
    <property type="match status" value="1"/>
</dbReference>
<keyword evidence="8" id="KW-0414">Isoprene biosynthesis</keyword>
<name>A0A9D1MDB5_9FIRM</name>
<comment type="similarity">
    <text evidence="2 12">Belongs to the FPP/GGPP synthase family.</text>
</comment>
<evidence type="ECO:0000256" key="3">
    <source>
        <dbReference type="ARBA" id="ARBA00012439"/>
    </source>
</evidence>
<evidence type="ECO:0000256" key="6">
    <source>
        <dbReference type="ARBA" id="ARBA00022723"/>
    </source>
</evidence>
<evidence type="ECO:0000313" key="14">
    <source>
        <dbReference type="Proteomes" id="UP000824109"/>
    </source>
</evidence>
<gene>
    <name evidence="13" type="ORF">IAA61_10260</name>
</gene>
<comment type="catalytic activity">
    <reaction evidence="11">
        <text>isopentenyl diphosphate + (2E)-geranyl diphosphate = (2E,6E)-farnesyl diphosphate + diphosphate</text>
        <dbReference type="Rhea" id="RHEA:19361"/>
        <dbReference type="ChEBI" id="CHEBI:33019"/>
        <dbReference type="ChEBI" id="CHEBI:58057"/>
        <dbReference type="ChEBI" id="CHEBI:128769"/>
        <dbReference type="ChEBI" id="CHEBI:175763"/>
        <dbReference type="EC" id="2.5.1.10"/>
    </reaction>
</comment>
<organism evidence="13 14">
    <name type="scientific">Candidatus Ornithomonoglobus merdipullorum</name>
    <dbReference type="NCBI Taxonomy" id="2840895"/>
    <lineage>
        <taxon>Bacteria</taxon>
        <taxon>Bacillati</taxon>
        <taxon>Bacillota</taxon>
        <taxon>Clostridia</taxon>
        <taxon>Candidatus Ornithomonoglobus</taxon>
    </lineage>
</organism>
<dbReference type="GO" id="GO:0016114">
    <property type="term" value="P:terpenoid biosynthetic process"/>
    <property type="evidence" value="ECO:0007669"/>
    <property type="project" value="UniProtKB-ARBA"/>
</dbReference>
<dbReference type="Gene3D" id="1.10.600.10">
    <property type="entry name" value="Farnesyl Diphosphate Synthase"/>
    <property type="match status" value="1"/>
</dbReference>
<keyword evidence="6" id="KW-0479">Metal-binding</keyword>
<evidence type="ECO:0000256" key="10">
    <source>
        <dbReference type="ARBA" id="ARBA00032873"/>
    </source>
</evidence>
<evidence type="ECO:0000256" key="4">
    <source>
        <dbReference type="ARBA" id="ARBA00015100"/>
    </source>
</evidence>